<evidence type="ECO:0000313" key="2">
    <source>
        <dbReference type="EMBL" id="EJT82493.1"/>
    </source>
</evidence>
<proteinExistence type="predicted"/>
<evidence type="ECO:0000313" key="4">
    <source>
        <dbReference type="Proteomes" id="UP000006039"/>
    </source>
</evidence>
<sequence length="168" mass="18847">MGLLKPSQLNASPASCRPLHSHAIYTTARNSLSPKMPRKISPRTTTLTRSSQDARLVNSNSRLVLSFRASRTMFRPINCTKSISLPTQTIQILLGSHSRSRGWPCIQAKLRHGATHTCEFSSRNNILYQLANYSRIGSSYTPHLPRTSQAHYPRTQVLKAGKRLEGRH</sequence>
<dbReference type="EnsemblFungi" id="EJT82493">
    <property type="protein sequence ID" value="EJT82493"/>
    <property type="gene ID" value="GGTG_02466"/>
</dbReference>
<dbReference type="VEuPathDB" id="FungiDB:GGTG_02466"/>
<reference evidence="3" key="4">
    <citation type="journal article" date="2015" name="G3 (Bethesda)">
        <title>Genome sequences of three phytopathogenic species of the Magnaporthaceae family of fungi.</title>
        <authorList>
            <person name="Okagaki L.H."/>
            <person name="Nunes C.C."/>
            <person name="Sailsbery J."/>
            <person name="Clay B."/>
            <person name="Brown D."/>
            <person name="John T."/>
            <person name="Oh Y."/>
            <person name="Young N."/>
            <person name="Fitzgerald M."/>
            <person name="Haas B.J."/>
            <person name="Zeng Q."/>
            <person name="Young S."/>
            <person name="Adiconis X."/>
            <person name="Fan L."/>
            <person name="Levin J.Z."/>
            <person name="Mitchell T.K."/>
            <person name="Okubara P.A."/>
            <person name="Farman M.L."/>
            <person name="Kohn L.M."/>
            <person name="Birren B."/>
            <person name="Ma L.-J."/>
            <person name="Dean R.A."/>
        </authorList>
    </citation>
    <scope>NUCLEOTIDE SEQUENCE</scope>
    <source>
        <strain evidence="3">R3-111a-1</strain>
    </source>
</reference>
<reference evidence="4" key="1">
    <citation type="submission" date="2010-07" db="EMBL/GenBank/DDBJ databases">
        <title>The genome sequence of Gaeumannomyces graminis var. tritici strain R3-111a-1.</title>
        <authorList>
            <consortium name="The Broad Institute Genome Sequencing Platform"/>
            <person name="Ma L.-J."/>
            <person name="Dead R."/>
            <person name="Young S."/>
            <person name="Zeng Q."/>
            <person name="Koehrsen M."/>
            <person name="Alvarado L."/>
            <person name="Berlin A."/>
            <person name="Chapman S.B."/>
            <person name="Chen Z."/>
            <person name="Freedman E."/>
            <person name="Gellesch M."/>
            <person name="Goldberg J."/>
            <person name="Griggs A."/>
            <person name="Gujja S."/>
            <person name="Heilman E.R."/>
            <person name="Heiman D."/>
            <person name="Hepburn T."/>
            <person name="Howarth C."/>
            <person name="Jen D."/>
            <person name="Larson L."/>
            <person name="Mehta T."/>
            <person name="Neiman D."/>
            <person name="Pearson M."/>
            <person name="Roberts A."/>
            <person name="Saif S."/>
            <person name="Shea T."/>
            <person name="Shenoy N."/>
            <person name="Sisk P."/>
            <person name="Stolte C."/>
            <person name="Sykes S."/>
            <person name="Walk T."/>
            <person name="White J."/>
            <person name="Yandava C."/>
            <person name="Haas B."/>
            <person name="Nusbaum C."/>
            <person name="Birren B."/>
        </authorList>
    </citation>
    <scope>NUCLEOTIDE SEQUENCE [LARGE SCALE GENOMIC DNA]</scope>
    <source>
        <strain evidence="4">R3-111a-1</strain>
    </source>
</reference>
<reference evidence="2" key="2">
    <citation type="submission" date="2010-07" db="EMBL/GenBank/DDBJ databases">
        <authorList>
            <consortium name="The Broad Institute Genome Sequencing Platform"/>
            <consortium name="Broad Institute Genome Sequencing Center for Infectious Disease"/>
            <person name="Ma L.-J."/>
            <person name="Dead R."/>
            <person name="Young S."/>
            <person name="Zeng Q."/>
            <person name="Koehrsen M."/>
            <person name="Alvarado L."/>
            <person name="Berlin A."/>
            <person name="Chapman S.B."/>
            <person name="Chen Z."/>
            <person name="Freedman E."/>
            <person name="Gellesch M."/>
            <person name="Goldberg J."/>
            <person name="Griggs A."/>
            <person name="Gujja S."/>
            <person name="Heilman E.R."/>
            <person name="Heiman D."/>
            <person name="Hepburn T."/>
            <person name="Howarth C."/>
            <person name="Jen D."/>
            <person name="Larson L."/>
            <person name="Mehta T."/>
            <person name="Neiman D."/>
            <person name="Pearson M."/>
            <person name="Roberts A."/>
            <person name="Saif S."/>
            <person name="Shea T."/>
            <person name="Shenoy N."/>
            <person name="Sisk P."/>
            <person name="Stolte C."/>
            <person name="Sykes S."/>
            <person name="Walk T."/>
            <person name="White J."/>
            <person name="Yandava C."/>
            <person name="Haas B."/>
            <person name="Nusbaum C."/>
            <person name="Birren B."/>
        </authorList>
    </citation>
    <scope>NUCLEOTIDE SEQUENCE</scope>
    <source>
        <strain evidence="2">R3-111a-1</strain>
    </source>
</reference>
<dbReference type="AlphaFoldDB" id="J3NMG2"/>
<dbReference type="Proteomes" id="UP000006039">
    <property type="component" value="Unassembled WGS sequence"/>
</dbReference>
<dbReference type="HOGENOM" id="CLU_1586577_0_0_1"/>
<feature type="region of interest" description="Disordered" evidence="1">
    <location>
        <begin position="30"/>
        <end position="53"/>
    </location>
</feature>
<evidence type="ECO:0000256" key="1">
    <source>
        <dbReference type="SAM" id="MobiDB-lite"/>
    </source>
</evidence>
<evidence type="ECO:0000313" key="3">
    <source>
        <dbReference type="EnsemblFungi" id="EJT82493"/>
    </source>
</evidence>
<protein>
    <submittedName>
        <fullName evidence="2 3">Uncharacterized protein</fullName>
    </submittedName>
</protein>
<organism evidence="2">
    <name type="scientific">Gaeumannomyces tritici (strain R3-111a-1)</name>
    <name type="common">Wheat and barley take-all root rot fungus</name>
    <name type="synonym">Gaeumannomyces graminis var. tritici</name>
    <dbReference type="NCBI Taxonomy" id="644352"/>
    <lineage>
        <taxon>Eukaryota</taxon>
        <taxon>Fungi</taxon>
        <taxon>Dikarya</taxon>
        <taxon>Ascomycota</taxon>
        <taxon>Pezizomycotina</taxon>
        <taxon>Sordariomycetes</taxon>
        <taxon>Sordariomycetidae</taxon>
        <taxon>Magnaporthales</taxon>
        <taxon>Magnaporthaceae</taxon>
        <taxon>Gaeumannomyces</taxon>
    </lineage>
</organism>
<dbReference type="RefSeq" id="XP_009218502.1">
    <property type="nucleotide sequence ID" value="XM_009220238.1"/>
</dbReference>
<accession>J3NMG2</accession>
<dbReference type="GeneID" id="20342924"/>
<reference evidence="3" key="5">
    <citation type="submission" date="2018-04" db="UniProtKB">
        <authorList>
            <consortium name="EnsemblFungi"/>
        </authorList>
    </citation>
    <scope>IDENTIFICATION</scope>
    <source>
        <strain evidence="3">R3-111a-1</strain>
    </source>
</reference>
<gene>
    <name evidence="3" type="primary">20342924</name>
    <name evidence="2" type="ORF">GGTG_02466</name>
</gene>
<name>J3NMG2_GAET3</name>
<dbReference type="EMBL" id="GL385395">
    <property type="protein sequence ID" value="EJT82493.1"/>
    <property type="molecule type" value="Genomic_DNA"/>
</dbReference>
<keyword evidence="4" id="KW-1185">Reference proteome</keyword>
<reference evidence="2" key="3">
    <citation type="submission" date="2010-09" db="EMBL/GenBank/DDBJ databases">
        <title>Annotation of Gaeumannomyces graminis var. tritici R3-111a-1.</title>
        <authorList>
            <consortium name="The Broad Institute Genome Sequencing Platform"/>
            <person name="Ma L.-J."/>
            <person name="Dead R."/>
            <person name="Young S.K."/>
            <person name="Zeng Q."/>
            <person name="Gargeya S."/>
            <person name="Fitzgerald M."/>
            <person name="Haas B."/>
            <person name="Abouelleil A."/>
            <person name="Alvarado L."/>
            <person name="Arachchi H.M."/>
            <person name="Berlin A."/>
            <person name="Brown A."/>
            <person name="Chapman S.B."/>
            <person name="Chen Z."/>
            <person name="Dunbar C."/>
            <person name="Freedman E."/>
            <person name="Gearin G."/>
            <person name="Gellesch M."/>
            <person name="Goldberg J."/>
            <person name="Griggs A."/>
            <person name="Gujja S."/>
            <person name="Heiman D."/>
            <person name="Howarth C."/>
            <person name="Larson L."/>
            <person name="Lui A."/>
            <person name="MacDonald P.J.P."/>
            <person name="Mehta T."/>
            <person name="Montmayeur A."/>
            <person name="Murphy C."/>
            <person name="Neiman D."/>
            <person name="Pearson M."/>
            <person name="Priest M."/>
            <person name="Roberts A."/>
            <person name="Saif S."/>
            <person name="Shea T."/>
            <person name="Shenoy N."/>
            <person name="Sisk P."/>
            <person name="Stolte C."/>
            <person name="Sykes S."/>
            <person name="Yandava C."/>
            <person name="Wortman J."/>
            <person name="Nusbaum C."/>
            <person name="Birren B."/>
        </authorList>
    </citation>
    <scope>NUCLEOTIDE SEQUENCE</scope>
    <source>
        <strain evidence="2">R3-111a-1</strain>
    </source>
</reference>
<feature type="compositionally biased region" description="Polar residues" evidence="1">
    <location>
        <begin position="42"/>
        <end position="53"/>
    </location>
</feature>